<sequence>MKKDNIYDEYLHYCFLLGAPETNFQVDSSLNSKSLLWRVPEEPWRLISSGAFQKQLVHVKASQNTSALTTNANCASLNAADTNEKNATATLQKKNVYKSTFPSGFQVKAFSGCF</sequence>
<protein>
    <submittedName>
        <fullName evidence="1">Uncharacterized protein</fullName>
    </submittedName>
</protein>
<dbReference type="Proteomes" id="UP000287651">
    <property type="component" value="Unassembled WGS sequence"/>
</dbReference>
<dbReference type="AlphaFoldDB" id="A0A427AB14"/>
<gene>
    <name evidence="1" type="ORF">B296_00033395</name>
</gene>
<comment type="caution">
    <text evidence="1">The sequence shown here is derived from an EMBL/GenBank/DDBJ whole genome shotgun (WGS) entry which is preliminary data.</text>
</comment>
<accession>A0A427AB14</accession>
<proteinExistence type="predicted"/>
<reference evidence="1 2" key="1">
    <citation type="journal article" date="2014" name="Agronomy (Basel)">
        <title>A Draft Genome Sequence for Ensete ventricosum, the Drought-Tolerant Tree Against Hunger.</title>
        <authorList>
            <person name="Harrison J."/>
            <person name="Moore K.A."/>
            <person name="Paszkiewicz K."/>
            <person name="Jones T."/>
            <person name="Grant M."/>
            <person name="Ambacheew D."/>
            <person name="Muzemil S."/>
            <person name="Studholme D.J."/>
        </authorList>
    </citation>
    <scope>NUCLEOTIDE SEQUENCE [LARGE SCALE GENOMIC DNA]</scope>
</reference>
<name>A0A427AB14_ENSVE</name>
<organism evidence="1 2">
    <name type="scientific">Ensete ventricosum</name>
    <name type="common">Abyssinian banana</name>
    <name type="synonym">Musa ensete</name>
    <dbReference type="NCBI Taxonomy" id="4639"/>
    <lineage>
        <taxon>Eukaryota</taxon>
        <taxon>Viridiplantae</taxon>
        <taxon>Streptophyta</taxon>
        <taxon>Embryophyta</taxon>
        <taxon>Tracheophyta</taxon>
        <taxon>Spermatophyta</taxon>
        <taxon>Magnoliopsida</taxon>
        <taxon>Liliopsida</taxon>
        <taxon>Zingiberales</taxon>
        <taxon>Musaceae</taxon>
        <taxon>Ensete</taxon>
    </lineage>
</organism>
<evidence type="ECO:0000313" key="2">
    <source>
        <dbReference type="Proteomes" id="UP000287651"/>
    </source>
</evidence>
<evidence type="ECO:0000313" key="1">
    <source>
        <dbReference type="EMBL" id="RRT73413.1"/>
    </source>
</evidence>
<dbReference type="EMBL" id="AMZH03003101">
    <property type="protein sequence ID" value="RRT73413.1"/>
    <property type="molecule type" value="Genomic_DNA"/>
</dbReference>